<evidence type="ECO:0000256" key="1">
    <source>
        <dbReference type="ARBA" id="ARBA00022519"/>
    </source>
</evidence>
<evidence type="ECO:0000259" key="4">
    <source>
        <dbReference type="Pfam" id="PF13524"/>
    </source>
</evidence>
<evidence type="ECO:0000313" key="6">
    <source>
        <dbReference type="Proteomes" id="UP000545074"/>
    </source>
</evidence>
<dbReference type="SUPFAM" id="SSF53756">
    <property type="entry name" value="UDP-Glycosyltransferase/glycogen phosphorylase"/>
    <property type="match status" value="1"/>
</dbReference>
<dbReference type="InterPro" id="IPR001173">
    <property type="entry name" value="Glyco_trans_2-like"/>
</dbReference>
<accession>A0A7W2KCA5</accession>
<keyword evidence="1" id="KW-0472">Membrane</keyword>
<feature type="region of interest" description="Disordered" evidence="2">
    <location>
        <begin position="59"/>
        <end position="84"/>
    </location>
</feature>
<evidence type="ECO:0000313" key="5">
    <source>
        <dbReference type="EMBL" id="MBA6095692.1"/>
    </source>
</evidence>
<gene>
    <name evidence="5" type="ORF">H4C80_00830</name>
</gene>
<dbReference type="EMBL" id="JACGCX010000001">
    <property type="protein sequence ID" value="MBA6095692.1"/>
    <property type="molecule type" value="Genomic_DNA"/>
</dbReference>
<dbReference type="Pfam" id="PF13524">
    <property type="entry name" value="Glyco_trans_1_2"/>
    <property type="match status" value="1"/>
</dbReference>
<sequence length="1419" mass="160719">MNNPLNLTMLQEANLKFRAGDYESAIQLYKETIIQKPELEEIVSANIRLAETFLAKSDTAMQDQPAQSTASSEARDSATLSINRPSPRKVMVKRNITELNLEDHLTLQPCAPSQRLLSHYDHAGEQVFLKKIAAVPLEIKKKSRKFHASIIMPTYNRAATLKAAIDSVIAQTHKIWELIIIDDGSTDDTHKVLKPYKKDKRIKVIQGQHKGVSAARNQGLEIASGDYIYYLDSDNTWNPNFLEIMNLSFLITGRGTGYASLLLHDEHMNVIGYRGEPFDRNDCLHANYVDINIFAHKRDLLIKKGPYDTSLRRMVDWDLILRYTNDAPPFFAPFIGCNYLESRNDANRITLSEPLAFQKVVRLKNTIDSEDRIDISKAISLNISIKIPAPEAEKQQWGDYHYADSLRIALEEKGHKVSLDFHGKWYARPTSAEDVVIVLRGLTSYTPRKGAINIMWNISHPDQVTLDEYNSFDLVYVASTSHAEFLKPQIQKKVAPLLQCSDPKRFRYVRPAKPRSDAMLFVGNSRNEYRPIVRKAIESGHDIAIYGTRWSSFVDPNYIKAENISNTELCNTYASHHIVLNDHWESMREYGFVSNRVYDVLASGSTLITDPIPSITSMFGSTIVQLEETKSFESVRSYIHAIDDAGENQRRAVADFVNKNHSFDNRANVICDDILERLGLPAIWSADSKADSGDIRFNDDGHRLHVVILRDSIEPLNHREYIRLLSPLTNEFAHQDFNISLVSDITDPEIINCDAVIIGGTSVKRKSTACALLDIKKDVGFKIYIDFHQNHLLQTCQKSTNDQKQALKLLMGHADHVWFATNRLELAYSNLCNSYSIVQDSLDVRFWRNYRAAQPSASLAPRFRMLVLADDKNFDDLDLVAKALDQIAANRGVNFQLVILGNTESVPKRPWIKYIQPNTKRSAYPHYAEWLMRAEKFDIGIIPRSSPGHDDAEHDQDFLHMTALGLPVICSRSWVYEPLIRKGLVIGSGAETEKWAAALTMVMDNRELMVEMAGKAWAYLWSERCSNVTAKSIAGDLKRNNALRPLPVKKISPSKPKVAVCLHLYYTEQWTKISQRIKLISEPFDLFVTCTPNNLDVVTGDVHKLFPQATVVAAENGGMDVLPFLTINHDYALWSYSAVLKLHTKNTKTDDDVIFGNLCYESLLPSQEVIKTLVNSLEQDPEVGMIGPEALYRSAKSLMYVNAAKVEDVLKILKIKSSTDDWGFFAGTMFWVRGSLLRAIAQHFSLIREQAILDASVVKSGGDGTWAHAMERIFGLLAPSKSMKNQALYISDLNTRNWRVRPIDDGEFQKSLSYRVSSKWHLGRFANLARWVKLCKESGYFDQSYYVENSGGVIPVGLDPAVHYILYGDDLALDPSAEFSTSFYKARHPDVIKARVPFLVHYLVCGIKESRTICRPDQY</sequence>
<feature type="domain" description="Glycosyltransferase 2-like" evidence="3">
    <location>
        <begin position="149"/>
        <end position="245"/>
    </location>
</feature>
<dbReference type="PANTHER" id="PTHR43685">
    <property type="entry name" value="GLYCOSYLTRANSFERASE"/>
    <property type="match status" value="1"/>
</dbReference>
<dbReference type="InterPro" id="IPR055259">
    <property type="entry name" value="YkvP/CgeB_Glyco_trans-like"/>
</dbReference>
<dbReference type="Gene3D" id="3.90.550.10">
    <property type="entry name" value="Spore Coat Polysaccharide Biosynthesis Protein SpsA, Chain A"/>
    <property type="match status" value="1"/>
</dbReference>
<evidence type="ECO:0000256" key="2">
    <source>
        <dbReference type="SAM" id="MobiDB-lite"/>
    </source>
</evidence>
<dbReference type="Pfam" id="PF00535">
    <property type="entry name" value="Glycos_transf_2"/>
    <property type="match status" value="1"/>
</dbReference>
<proteinExistence type="predicted"/>
<dbReference type="GO" id="GO:0016740">
    <property type="term" value="F:transferase activity"/>
    <property type="evidence" value="ECO:0007669"/>
    <property type="project" value="UniProtKB-KW"/>
</dbReference>
<keyword evidence="1" id="KW-1003">Cell membrane</keyword>
<evidence type="ECO:0000259" key="3">
    <source>
        <dbReference type="Pfam" id="PF00535"/>
    </source>
</evidence>
<dbReference type="PANTHER" id="PTHR43685:SF2">
    <property type="entry name" value="GLYCOSYLTRANSFERASE 2-LIKE DOMAIN-CONTAINING PROTEIN"/>
    <property type="match status" value="1"/>
</dbReference>
<dbReference type="InterPro" id="IPR029044">
    <property type="entry name" value="Nucleotide-diphossugar_trans"/>
</dbReference>
<dbReference type="SUPFAM" id="SSF53448">
    <property type="entry name" value="Nucleotide-diphospho-sugar transferases"/>
    <property type="match status" value="1"/>
</dbReference>
<dbReference type="InterPro" id="IPR050834">
    <property type="entry name" value="Glycosyltransf_2"/>
</dbReference>
<dbReference type="Pfam" id="PF05045">
    <property type="entry name" value="RgpF"/>
    <property type="match status" value="1"/>
</dbReference>
<protein>
    <submittedName>
        <fullName evidence="5">Glycosyltransferase</fullName>
    </submittedName>
</protein>
<keyword evidence="1" id="KW-0997">Cell inner membrane</keyword>
<keyword evidence="5" id="KW-0808">Transferase</keyword>
<feature type="domain" description="Spore protein YkvP/CgeB glycosyl transferase-like" evidence="4">
    <location>
        <begin position="532"/>
        <end position="671"/>
    </location>
</feature>
<comment type="caution">
    <text evidence="5">The sequence shown here is derived from an EMBL/GenBank/DDBJ whole genome shotgun (WGS) entry which is preliminary data.</text>
</comment>
<dbReference type="RefSeq" id="WP_182388712.1">
    <property type="nucleotide sequence ID" value="NZ_JACGCX010000001.1"/>
</dbReference>
<dbReference type="Proteomes" id="UP000545074">
    <property type="component" value="Unassembled WGS sequence"/>
</dbReference>
<reference evidence="5 6" key="1">
    <citation type="submission" date="2020-07" db="EMBL/GenBank/DDBJ databases">
        <title>Diversity of carbapenemase encoding genes among Pseudomonas putida group clinical isolates in a tertiary Brazilian hospital.</title>
        <authorList>
            <person name="Alberto-Lei F."/>
            <person name="Nodari C.S."/>
            <person name="Streling A.P."/>
            <person name="Paulino J.T."/>
            <person name="Bessa-Neto F.O."/>
            <person name="Cayo R."/>
            <person name="Gales A.C."/>
        </authorList>
    </citation>
    <scope>NUCLEOTIDE SEQUENCE [LARGE SCALE GENOMIC DNA]</scope>
    <source>
        <strain evidence="5 6">12815</strain>
    </source>
</reference>
<dbReference type="InterPro" id="IPR007739">
    <property type="entry name" value="RgpF"/>
</dbReference>
<organism evidence="5 6">
    <name type="scientific">Pseudomonas juntendi</name>
    <dbReference type="NCBI Taxonomy" id="2666183"/>
    <lineage>
        <taxon>Bacteria</taxon>
        <taxon>Pseudomonadati</taxon>
        <taxon>Pseudomonadota</taxon>
        <taxon>Gammaproteobacteria</taxon>
        <taxon>Pseudomonadales</taxon>
        <taxon>Pseudomonadaceae</taxon>
        <taxon>Pseudomonas</taxon>
    </lineage>
</organism>
<name>A0A7W2KCA5_9PSED</name>